<feature type="transmembrane region" description="Helical" evidence="1">
    <location>
        <begin position="44"/>
        <end position="64"/>
    </location>
</feature>
<organism evidence="3 4">
    <name type="scientific">Candidatus Eisenbergiella merdavium</name>
    <dbReference type="NCBI Taxonomy" id="2838551"/>
    <lineage>
        <taxon>Bacteria</taxon>
        <taxon>Bacillati</taxon>
        <taxon>Bacillota</taxon>
        <taxon>Clostridia</taxon>
        <taxon>Lachnospirales</taxon>
        <taxon>Lachnospiraceae</taxon>
        <taxon>Eisenbergiella</taxon>
    </lineage>
</organism>
<feature type="transmembrane region" description="Helical" evidence="1">
    <location>
        <begin position="193"/>
        <end position="212"/>
    </location>
</feature>
<dbReference type="InterPro" id="IPR012429">
    <property type="entry name" value="HGSNAT_cat"/>
</dbReference>
<dbReference type="Pfam" id="PF07786">
    <property type="entry name" value="HGSNAT_cat"/>
    <property type="match status" value="1"/>
</dbReference>
<keyword evidence="1" id="KW-1133">Transmembrane helix</keyword>
<feature type="transmembrane region" description="Helical" evidence="1">
    <location>
        <begin position="109"/>
        <end position="142"/>
    </location>
</feature>
<keyword evidence="1" id="KW-0812">Transmembrane</keyword>
<feature type="transmembrane region" description="Helical" evidence="1">
    <location>
        <begin position="148"/>
        <end position="172"/>
    </location>
</feature>
<evidence type="ECO:0000313" key="3">
    <source>
        <dbReference type="EMBL" id="HJC22095.1"/>
    </source>
</evidence>
<evidence type="ECO:0000256" key="1">
    <source>
        <dbReference type="SAM" id="Phobius"/>
    </source>
</evidence>
<dbReference type="EMBL" id="DWWS01000002">
    <property type="protein sequence ID" value="HJC22095.1"/>
    <property type="molecule type" value="Genomic_DNA"/>
</dbReference>
<dbReference type="AlphaFoldDB" id="A0A9D2SP17"/>
<comment type="caution">
    <text evidence="3">The sequence shown here is derived from an EMBL/GenBank/DDBJ whole genome shotgun (WGS) entry which is preliminary data.</text>
</comment>
<accession>A0A9D2SP17</accession>
<feature type="domain" description="Heparan-alpha-glucosaminide N-acetyltransferase catalytic" evidence="2">
    <location>
        <begin position="35"/>
        <end position="272"/>
    </location>
</feature>
<dbReference type="Proteomes" id="UP000823891">
    <property type="component" value="Unassembled WGS sequence"/>
</dbReference>
<feature type="transmembrane region" description="Helical" evidence="1">
    <location>
        <begin position="218"/>
        <end position="236"/>
    </location>
</feature>
<protein>
    <submittedName>
        <fullName evidence="3">DUF1624 domain-containing protein</fullName>
    </submittedName>
</protein>
<gene>
    <name evidence="3" type="ORF">H9761_00125</name>
</gene>
<evidence type="ECO:0000259" key="2">
    <source>
        <dbReference type="Pfam" id="PF07786"/>
    </source>
</evidence>
<proteinExistence type="predicted"/>
<feature type="transmembrane region" description="Helical" evidence="1">
    <location>
        <begin position="76"/>
        <end position="97"/>
    </location>
</feature>
<name>A0A9D2SP17_9FIRM</name>
<reference evidence="3" key="1">
    <citation type="journal article" date="2021" name="PeerJ">
        <title>Extensive microbial diversity within the chicken gut microbiome revealed by metagenomics and culture.</title>
        <authorList>
            <person name="Gilroy R."/>
            <person name="Ravi A."/>
            <person name="Getino M."/>
            <person name="Pursley I."/>
            <person name="Horton D.L."/>
            <person name="Alikhan N.F."/>
            <person name="Baker D."/>
            <person name="Gharbi K."/>
            <person name="Hall N."/>
            <person name="Watson M."/>
            <person name="Adriaenssens E.M."/>
            <person name="Foster-Nyarko E."/>
            <person name="Jarju S."/>
            <person name="Secka A."/>
            <person name="Antonio M."/>
            <person name="Oren A."/>
            <person name="Chaudhuri R.R."/>
            <person name="La Ragione R."/>
            <person name="Hildebrand F."/>
            <person name="Pallen M.J."/>
        </authorList>
    </citation>
    <scope>NUCLEOTIDE SEQUENCE</scope>
    <source>
        <strain evidence="3">USAMLcec2-132</strain>
    </source>
</reference>
<keyword evidence="1" id="KW-0472">Membrane</keyword>
<evidence type="ECO:0000313" key="4">
    <source>
        <dbReference type="Proteomes" id="UP000823891"/>
    </source>
</evidence>
<reference evidence="3" key="2">
    <citation type="submission" date="2021-04" db="EMBL/GenBank/DDBJ databases">
        <authorList>
            <person name="Gilroy R."/>
        </authorList>
    </citation>
    <scope>NUCLEOTIDE SEQUENCE</scope>
    <source>
        <strain evidence="3">USAMLcec2-132</strain>
    </source>
</reference>
<sequence length="287" mass="31750">MKAFSQTGSGATAGFDVPADSNAPAGSGAPAPSRRLRFLDLLRGLNLISMIAYHGAYDLVYLYGVNLPGYRGLPGYLWQQSICWLFIFLSGFCFCLGRFDGGRRVRRGLLLSACGLLITAVTALLMPQSLILMGVLSFFGLAVLLTALLYPFFLRIPAPAGLICCLLLFFLTREVPSGWLGFESLRLCALPGFLYRGLFMMILGFPWPGFFSTDYFSLFPWIFLFWSGFFTFRCTLAGRPAQSIPRFLSRRLCAPVEFIGKHTLPIYMLHQPALMAVLLLAQAAGML</sequence>